<dbReference type="Gene3D" id="1.10.10.10">
    <property type="entry name" value="Winged helix-like DNA-binding domain superfamily/Winged helix DNA-binding domain"/>
    <property type="match status" value="1"/>
</dbReference>
<dbReference type="eggNOG" id="COG0745">
    <property type="taxonomic scope" value="Bacteria"/>
</dbReference>
<proteinExistence type="predicted"/>
<keyword evidence="1" id="KW-0805">Transcription regulation</keyword>
<dbReference type="SUPFAM" id="SSF52172">
    <property type="entry name" value="CheY-like"/>
    <property type="match status" value="1"/>
</dbReference>
<name>A0A085AGE3_9ENTR</name>
<dbReference type="InterPro" id="IPR001867">
    <property type="entry name" value="OmpR/PhoB-type_DNA-bd"/>
</dbReference>
<dbReference type="InterPro" id="IPR001789">
    <property type="entry name" value="Sig_transdc_resp-reg_receiver"/>
</dbReference>
<accession>A0A085AGE3</accession>
<dbReference type="PROSITE" id="PS51755">
    <property type="entry name" value="OMPR_PHOB"/>
    <property type="match status" value="1"/>
</dbReference>
<dbReference type="GO" id="GO:0032993">
    <property type="term" value="C:protein-DNA complex"/>
    <property type="evidence" value="ECO:0007669"/>
    <property type="project" value="TreeGrafter"/>
</dbReference>
<dbReference type="PROSITE" id="PS50110">
    <property type="entry name" value="RESPONSE_REGULATORY"/>
    <property type="match status" value="1"/>
</dbReference>
<dbReference type="EMBL" id="JMTB01000042">
    <property type="protein sequence ID" value="KFC09288.1"/>
    <property type="molecule type" value="Genomic_DNA"/>
</dbReference>
<dbReference type="PANTHER" id="PTHR48111:SF67">
    <property type="entry name" value="TRANSCRIPTIONAL REGULATORY PROTEIN TCTD"/>
    <property type="match status" value="1"/>
</dbReference>
<evidence type="ECO:0000256" key="1">
    <source>
        <dbReference type="ARBA" id="ARBA00023015"/>
    </source>
</evidence>
<dbReference type="InterPro" id="IPR036388">
    <property type="entry name" value="WH-like_DNA-bd_sf"/>
</dbReference>
<dbReference type="Pfam" id="PF00486">
    <property type="entry name" value="Trans_reg_C"/>
    <property type="match status" value="1"/>
</dbReference>
<evidence type="ECO:0000259" key="7">
    <source>
        <dbReference type="PROSITE" id="PS51755"/>
    </source>
</evidence>
<dbReference type="CDD" id="cd00383">
    <property type="entry name" value="trans_reg_C"/>
    <property type="match status" value="1"/>
</dbReference>
<sequence>MSRHCKSDRFSGIGFFFIRSSFTVDNVTIVKILLIEDDLDLGNGVRIALADQGLEVIWVRRKMDALHQLDVCVPELVLLDLGLPDGDGMSLMAYLRQHLKGIPVIILTARGTLQDRLYGLDAGADDYLVKPFVLAELLARVRALARRSYGFENEVIEIRGLSLHVPTRRVTVSAQNIELTASEYALLETLLLRTGRVLTRRFLEERIFGTKENMSNALDVHMGNLRRKIGEGYVRTVRGVGFVIDTVPIRKGAD</sequence>
<dbReference type="GO" id="GO:0000976">
    <property type="term" value="F:transcription cis-regulatory region binding"/>
    <property type="evidence" value="ECO:0007669"/>
    <property type="project" value="TreeGrafter"/>
</dbReference>
<dbReference type="GO" id="GO:0005829">
    <property type="term" value="C:cytosol"/>
    <property type="evidence" value="ECO:0007669"/>
    <property type="project" value="TreeGrafter"/>
</dbReference>
<dbReference type="PANTHER" id="PTHR48111">
    <property type="entry name" value="REGULATOR OF RPOS"/>
    <property type="match status" value="1"/>
</dbReference>
<feature type="domain" description="OmpR/PhoB-type" evidence="7">
    <location>
        <begin position="153"/>
        <end position="246"/>
    </location>
</feature>
<dbReference type="Gene3D" id="3.40.50.2300">
    <property type="match status" value="1"/>
</dbReference>
<comment type="caution">
    <text evidence="8">The sequence shown here is derived from an EMBL/GenBank/DDBJ whole genome shotgun (WGS) entry which is preliminary data.</text>
</comment>
<gene>
    <name evidence="8" type="ORF">GTGU_01013</name>
</gene>
<feature type="DNA-binding region" description="OmpR/PhoB-type" evidence="5">
    <location>
        <begin position="153"/>
        <end position="246"/>
    </location>
</feature>
<evidence type="ECO:0000313" key="8">
    <source>
        <dbReference type="EMBL" id="KFC09288.1"/>
    </source>
</evidence>
<dbReference type="SMART" id="SM00862">
    <property type="entry name" value="Trans_reg_C"/>
    <property type="match status" value="1"/>
</dbReference>
<keyword evidence="3" id="KW-0804">Transcription</keyword>
<feature type="modified residue" description="4-aspartylphosphate" evidence="4">
    <location>
        <position position="80"/>
    </location>
</feature>
<evidence type="ECO:0000256" key="4">
    <source>
        <dbReference type="PROSITE-ProRule" id="PRU00169"/>
    </source>
</evidence>
<dbReference type="Pfam" id="PF00072">
    <property type="entry name" value="Response_reg"/>
    <property type="match status" value="1"/>
</dbReference>
<dbReference type="AlphaFoldDB" id="A0A085AGE3"/>
<dbReference type="GO" id="GO:0000156">
    <property type="term" value="F:phosphorelay response regulator activity"/>
    <property type="evidence" value="ECO:0007669"/>
    <property type="project" value="TreeGrafter"/>
</dbReference>
<evidence type="ECO:0000256" key="3">
    <source>
        <dbReference type="ARBA" id="ARBA00023163"/>
    </source>
</evidence>
<dbReference type="Gene3D" id="6.10.250.690">
    <property type="match status" value="1"/>
</dbReference>
<protein>
    <submittedName>
        <fullName evidence="8">Two-component system response regulator</fullName>
    </submittedName>
</protein>
<keyword evidence="2 5" id="KW-0238">DNA-binding</keyword>
<dbReference type="SMART" id="SM00448">
    <property type="entry name" value="REC"/>
    <property type="match status" value="1"/>
</dbReference>
<keyword evidence="9" id="KW-1185">Reference proteome</keyword>
<feature type="domain" description="Response regulatory" evidence="6">
    <location>
        <begin position="31"/>
        <end position="145"/>
    </location>
</feature>
<dbReference type="CDD" id="cd17624">
    <property type="entry name" value="REC_OmpR_PmrA-like"/>
    <property type="match status" value="1"/>
</dbReference>
<evidence type="ECO:0000256" key="5">
    <source>
        <dbReference type="PROSITE-ProRule" id="PRU01091"/>
    </source>
</evidence>
<dbReference type="InterPro" id="IPR011006">
    <property type="entry name" value="CheY-like_superfamily"/>
</dbReference>
<evidence type="ECO:0000256" key="2">
    <source>
        <dbReference type="ARBA" id="ARBA00023125"/>
    </source>
</evidence>
<dbReference type="GO" id="GO:0006355">
    <property type="term" value="P:regulation of DNA-templated transcription"/>
    <property type="evidence" value="ECO:0007669"/>
    <property type="project" value="InterPro"/>
</dbReference>
<organism evidence="8 9">
    <name type="scientific">Trabulsiella guamensis ATCC 49490</name>
    <dbReference type="NCBI Taxonomy" id="1005994"/>
    <lineage>
        <taxon>Bacteria</taxon>
        <taxon>Pseudomonadati</taxon>
        <taxon>Pseudomonadota</taxon>
        <taxon>Gammaproteobacteria</taxon>
        <taxon>Enterobacterales</taxon>
        <taxon>Enterobacteriaceae</taxon>
        <taxon>Trabulsiella</taxon>
    </lineage>
</organism>
<dbReference type="InterPro" id="IPR039420">
    <property type="entry name" value="WalR-like"/>
</dbReference>
<evidence type="ECO:0000259" key="6">
    <source>
        <dbReference type="PROSITE" id="PS50110"/>
    </source>
</evidence>
<dbReference type="Proteomes" id="UP000028630">
    <property type="component" value="Unassembled WGS sequence"/>
</dbReference>
<keyword evidence="4" id="KW-0597">Phosphoprotein</keyword>
<reference evidence="9" key="1">
    <citation type="submission" date="2014-05" db="EMBL/GenBank/DDBJ databases">
        <title>ATOL: Assembling a taxonomically balanced genome-scale reconstruction of the evolutionary history of the Enterobacteriaceae.</title>
        <authorList>
            <person name="Plunkett G. III"/>
            <person name="Neeno-Eckwall E.C."/>
            <person name="Glasner J.D."/>
            <person name="Perna N.T."/>
        </authorList>
    </citation>
    <scope>NUCLEOTIDE SEQUENCE [LARGE SCALE GENOMIC DNA]</scope>
    <source>
        <strain evidence="9">ATCC 49490</strain>
    </source>
</reference>
<evidence type="ECO:0000313" key="9">
    <source>
        <dbReference type="Proteomes" id="UP000028630"/>
    </source>
</evidence>